<proteinExistence type="predicted"/>
<organism evidence="2 3">
    <name type="scientific">Ulvibacterium marinum</name>
    <dbReference type="NCBI Taxonomy" id="2419782"/>
    <lineage>
        <taxon>Bacteria</taxon>
        <taxon>Pseudomonadati</taxon>
        <taxon>Bacteroidota</taxon>
        <taxon>Flavobacteriia</taxon>
        <taxon>Flavobacteriales</taxon>
        <taxon>Flavobacteriaceae</taxon>
        <taxon>Ulvibacterium</taxon>
    </lineage>
</organism>
<gene>
    <name evidence="2" type="ORF">D7Z94_12875</name>
</gene>
<dbReference type="InterPro" id="IPR036237">
    <property type="entry name" value="Xyl_isomerase-like_sf"/>
</dbReference>
<keyword evidence="3" id="KW-1185">Reference proteome</keyword>
<dbReference type="PROSITE" id="PS51318">
    <property type="entry name" value="TAT"/>
    <property type="match status" value="1"/>
</dbReference>
<feature type="domain" description="Xylose isomerase-like TIM barrel" evidence="1">
    <location>
        <begin position="71"/>
        <end position="303"/>
    </location>
</feature>
<protein>
    <submittedName>
        <fullName evidence="2">Sugar phosphate isomerase/epimerase</fullName>
    </submittedName>
</protein>
<sequence length="337" mass="37695">MSDRRTFVKRVAGTAAGMAMGIPVQTRASNGKGQVFYEEKIIKELPKNPLVLFDNFHSGNRRSYSWKAKLAAADHAGFDGFEFVGLHTDSDTWKEVTDLFGKTRFKVMGFHGTTQAVIDAKAPEIDEEIAKIVNNVKALSQLPIKPYYSLSLSGRGELMGDTIAESGSARAKDRHWERAYKIIAAFDKACKESGIIGALYPHIHWICDTPQSTFKILKGAKATAIGPAFCSHHWYANAASDELDKVIKNEYMKHLNYVVLTNGIFLPSNFQAVRFNEGQIDMAWMLAKLYEFGYTGPISTQGWRIGGDPFVACKQFVDTIKALRKRFSEHPELYPLI</sequence>
<dbReference type="GO" id="GO:0016853">
    <property type="term" value="F:isomerase activity"/>
    <property type="evidence" value="ECO:0007669"/>
    <property type="project" value="UniProtKB-KW"/>
</dbReference>
<dbReference type="AlphaFoldDB" id="A0A3B0CAQ4"/>
<evidence type="ECO:0000313" key="2">
    <source>
        <dbReference type="EMBL" id="RKN81778.1"/>
    </source>
</evidence>
<dbReference type="RefSeq" id="WP_120711932.1">
    <property type="nucleotide sequence ID" value="NZ_RBCJ01000002.1"/>
</dbReference>
<comment type="caution">
    <text evidence="2">The sequence shown here is derived from an EMBL/GenBank/DDBJ whole genome shotgun (WGS) entry which is preliminary data.</text>
</comment>
<dbReference type="InterPro" id="IPR013022">
    <property type="entry name" value="Xyl_isomerase-like_TIM-brl"/>
</dbReference>
<dbReference type="EMBL" id="RBCJ01000002">
    <property type="protein sequence ID" value="RKN81778.1"/>
    <property type="molecule type" value="Genomic_DNA"/>
</dbReference>
<dbReference type="Gene3D" id="3.20.20.150">
    <property type="entry name" value="Divalent-metal-dependent TIM barrel enzymes"/>
    <property type="match status" value="1"/>
</dbReference>
<name>A0A3B0CAQ4_9FLAO</name>
<dbReference type="OrthoDB" id="1680202at2"/>
<dbReference type="Pfam" id="PF01261">
    <property type="entry name" value="AP_endonuc_2"/>
    <property type="match status" value="1"/>
</dbReference>
<keyword evidence="2" id="KW-0413">Isomerase</keyword>
<dbReference type="InterPro" id="IPR006311">
    <property type="entry name" value="TAT_signal"/>
</dbReference>
<dbReference type="Proteomes" id="UP000276603">
    <property type="component" value="Unassembled WGS sequence"/>
</dbReference>
<evidence type="ECO:0000259" key="1">
    <source>
        <dbReference type="Pfam" id="PF01261"/>
    </source>
</evidence>
<accession>A0A3B0CAQ4</accession>
<evidence type="ECO:0000313" key="3">
    <source>
        <dbReference type="Proteomes" id="UP000276603"/>
    </source>
</evidence>
<reference evidence="2 3" key="1">
    <citation type="submission" date="2018-10" db="EMBL/GenBank/DDBJ databases">
        <title>Ulvibacterium marinum gen. nov., sp. nov., a novel marine bacterium of the family Flavobacteriaceae, isolated from a culture of the green alga Ulva prolifera.</title>
        <authorList>
            <person name="Zhang Z."/>
        </authorList>
    </citation>
    <scope>NUCLEOTIDE SEQUENCE [LARGE SCALE GENOMIC DNA]</scope>
    <source>
        <strain evidence="2 3">CCMM003</strain>
    </source>
</reference>
<dbReference type="SUPFAM" id="SSF51658">
    <property type="entry name" value="Xylose isomerase-like"/>
    <property type="match status" value="1"/>
</dbReference>